<dbReference type="EMBL" id="SSOP01000632">
    <property type="protein sequence ID" value="KAB5587986.1"/>
    <property type="molecule type" value="Genomic_DNA"/>
</dbReference>
<dbReference type="Pfam" id="PF12937">
    <property type="entry name" value="F-box-like"/>
    <property type="match status" value="1"/>
</dbReference>
<dbReference type="SUPFAM" id="SSF52047">
    <property type="entry name" value="RNI-like"/>
    <property type="match status" value="1"/>
</dbReference>
<protein>
    <submittedName>
        <fullName evidence="2">F-box-like domain containing protein</fullName>
    </submittedName>
</protein>
<proteinExistence type="predicted"/>
<evidence type="ECO:0000313" key="3">
    <source>
        <dbReference type="Proteomes" id="UP000383932"/>
    </source>
</evidence>
<dbReference type="InterPro" id="IPR001810">
    <property type="entry name" value="F-box_dom"/>
</dbReference>
<comment type="caution">
    <text evidence="2">The sequence shown here is derived from an EMBL/GenBank/DDBJ whole genome shotgun (WGS) entry which is preliminary data.</text>
</comment>
<dbReference type="Proteomes" id="UP000383932">
    <property type="component" value="Unassembled WGS sequence"/>
</dbReference>
<dbReference type="Gene3D" id="3.80.10.10">
    <property type="entry name" value="Ribonuclease Inhibitor"/>
    <property type="match status" value="1"/>
</dbReference>
<keyword evidence="3" id="KW-1185">Reference proteome</keyword>
<sequence length="526" mass="60063">MANVNPASGQYFPPELVRAIFENLTPAVLSKLSLVSRTWRNLAFLYLHRDIAIKGLKSFTKFTSRIDAQPIHCTSTIGSCLRSLAITFPRQPISTSRDENDSKLEVLHKFRSLIPKLHNLRYFKWEEYFFFDRPLVIDILQDIRNHCSALNGLTVRCKPSRDYHIVLLIASTISTESMSYLHRAFKLRNMKYLNITYSHSAEVAMMDGNPLNIVLQGRQSVQPDALVEMISNSPDLVQLSLKDKAGDVLGDIQTQLKSLRRLRLELDRDLVTRECTPLQIQRFVNFFRQHPQITDLELGWTNGFQTNSNSIPIADLLPSLKRFTGPVKLCMEVVSSPLAAQLEYLSVKDDGVEISDFIESIHELAQVVKPLPKLREMYFWAFDPMMAGTVSLSSLNTLLATAPGLLSLGISCFSLTQANLLSALTCVPKLRKLATRIMYADESGLTDRQVKVIADMMIRHMRDTCVRLSMLRFPLLNENNQLLLWRTREPYGFKVHHIIYVMGNTSITYDAAFNMVRTRDFPDSWR</sequence>
<dbReference type="InterPro" id="IPR036047">
    <property type="entry name" value="F-box-like_dom_sf"/>
</dbReference>
<name>A0A5N5Q987_9AGAM</name>
<accession>A0A5N5Q987</accession>
<evidence type="ECO:0000259" key="1">
    <source>
        <dbReference type="Pfam" id="PF12937"/>
    </source>
</evidence>
<gene>
    <name evidence="2" type="ORF">CTheo_8571</name>
</gene>
<dbReference type="AlphaFoldDB" id="A0A5N5Q987"/>
<dbReference type="SUPFAM" id="SSF81383">
    <property type="entry name" value="F-box domain"/>
    <property type="match status" value="1"/>
</dbReference>
<dbReference type="CDD" id="cd09917">
    <property type="entry name" value="F-box_SF"/>
    <property type="match status" value="1"/>
</dbReference>
<feature type="domain" description="F-box" evidence="1">
    <location>
        <begin position="13"/>
        <end position="51"/>
    </location>
</feature>
<evidence type="ECO:0000313" key="2">
    <source>
        <dbReference type="EMBL" id="KAB5587986.1"/>
    </source>
</evidence>
<dbReference type="InterPro" id="IPR032675">
    <property type="entry name" value="LRR_dom_sf"/>
</dbReference>
<dbReference type="OrthoDB" id="3240262at2759"/>
<reference evidence="2 3" key="1">
    <citation type="journal article" date="2019" name="Fungal Biol. Biotechnol.">
        <title>Draft genome sequence of fastidious pathogen Ceratobasidium theobromae, which causes vascular-streak dieback in Theobroma cacao.</title>
        <authorList>
            <person name="Ali S.S."/>
            <person name="Asman A."/>
            <person name="Shao J."/>
            <person name="Firmansyah A.P."/>
            <person name="Susilo A.W."/>
            <person name="Rosmana A."/>
            <person name="McMahon P."/>
            <person name="Junaid M."/>
            <person name="Guest D."/>
            <person name="Kheng T.Y."/>
            <person name="Meinhardt L.W."/>
            <person name="Bailey B.A."/>
        </authorList>
    </citation>
    <scope>NUCLEOTIDE SEQUENCE [LARGE SCALE GENOMIC DNA]</scope>
    <source>
        <strain evidence="2 3">CT2</strain>
    </source>
</reference>
<organism evidence="2 3">
    <name type="scientific">Ceratobasidium theobromae</name>
    <dbReference type="NCBI Taxonomy" id="1582974"/>
    <lineage>
        <taxon>Eukaryota</taxon>
        <taxon>Fungi</taxon>
        <taxon>Dikarya</taxon>
        <taxon>Basidiomycota</taxon>
        <taxon>Agaricomycotina</taxon>
        <taxon>Agaricomycetes</taxon>
        <taxon>Cantharellales</taxon>
        <taxon>Ceratobasidiaceae</taxon>
        <taxon>Ceratobasidium</taxon>
    </lineage>
</organism>